<comment type="caution">
    <text evidence="2">The sequence shown here is derived from an EMBL/GenBank/DDBJ whole genome shotgun (WGS) entry which is preliminary data.</text>
</comment>
<dbReference type="Gene3D" id="3.40.50.1820">
    <property type="entry name" value="alpha/beta hydrolase"/>
    <property type="match status" value="1"/>
</dbReference>
<sequence>MPVVYPETRRARTSSCRPLVPDLVPVLVPALVVARVPPATLRACCGGKEQAKRKGRIVTDWTLGRKFETPEGTVRWDVLGSGGDPIVLVHGTPYSSYLWRDIAPALARTRRVFVFDHLGFGRSDQREGQDLGLGAHARNFARLLDHWELSRPSVVAHDIGGAVALRTLLLERRDYRDLTLFDAVSGGRWERGLFQLILEHSEVFRELPDYAHEALVTSHLRHATQTGLRPEVLEAFLAPWLGAAGQAAFYRQYSQIRQADTEAYEHLLGEIRIPVRIVWGREDRILPPEYARWLHERVPHAELHWIEDAGHLLQEDAPARLLALLTEGFPDS</sequence>
<dbReference type="SUPFAM" id="SSF53474">
    <property type="entry name" value="alpha/beta-Hydrolases"/>
    <property type="match status" value="1"/>
</dbReference>
<dbReference type="InterPro" id="IPR000639">
    <property type="entry name" value="Epox_hydrolase-like"/>
</dbReference>
<reference evidence="2 3" key="1">
    <citation type="submission" date="2018-07" db="EMBL/GenBank/DDBJ databases">
        <title>Genome guided investigation of antibiotics producing actinomycetales strain isolated from a Macau mangrove ecosystem.</title>
        <authorList>
            <person name="Hu D."/>
        </authorList>
    </citation>
    <scope>NUCLEOTIDE SEQUENCE [LARGE SCALE GENOMIC DNA]</scope>
    <source>
        <strain evidence="2 3">2297</strain>
    </source>
</reference>
<evidence type="ECO:0000259" key="1">
    <source>
        <dbReference type="Pfam" id="PF00561"/>
    </source>
</evidence>
<keyword evidence="2" id="KW-0378">Hydrolase</keyword>
<dbReference type="InterPro" id="IPR029058">
    <property type="entry name" value="AB_hydrolase_fold"/>
</dbReference>
<evidence type="ECO:0000313" key="3">
    <source>
        <dbReference type="Proteomes" id="UP000253742"/>
    </source>
</evidence>
<dbReference type="PRINTS" id="PR00111">
    <property type="entry name" value="ABHYDROLASE"/>
</dbReference>
<organism evidence="2 3">
    <name type="scientific">Streptomyces parvulus</name>
    <dbReference type="NCBI Taxonomy" id="146923"/>
    <lineage>
        <taxon>Bacteria</taxon>
        <taxon>Bacillati</taxon>
        <taxon>Actinomycetota</taxon>
        <taxon>Actinomycetes</taxon>
        <taxon>Kitasatosporales</taxon>
        <taxon>Streptomycetaceae</taxon>
        <taxon>Streptomyces</taxon>
    </lineage>
</organism>
<dbReference type="OrthoDB" id="334507at2"/>
<dbReference type="GO" id="GO:0016787">
    <property type="term" value="F:hydrolase activity"/>
    <property type="evidence" value="ECO:0007669"/>
    <property type="project" value="UniProtKB-KW"/>
</dbReference>
<dbReference type="PANTHER" id="PTHR43689:SF8">
    <property type="entry name" value="ALPHA_BETA-HYDROLASES SUPERFAMILY PROTEIN"/>
    <property type="match status" value="1"/>
</dbReference>
<dbReference type="EMBL" id="QQBH01000009">
    <property type="protein sequence ID" value="RDD88145.1"/>
    <property type="molecule type" value="Genomic_DNA"/>
</dbReference>
<name>A0A369V7D7_9ACTN</name>
<evidence type="ECO:0000313" key="2">
    <source>
        <dbReference type="EMBL" id="RDD88145.1"/>
    </source>
</evidence>
<protein>
    <submittedName>
        <fullName evidence="2">Alpha/beta hydrolase</fullName>
    </submittedName>
</protein>
<dbReference type="Pfam" id="PF00561">
    <property type="entry name" value="Abhydrolase_1"/>
    <property type="match status" value="1"/>
</dbReference>
<dbReference type="InterPro" id="IPR000073">
    <property type="entry name" value="AB_hydrolase_1"/>
</dbReference>
<gene>
    <name evidence="2" type="ORF">DVZ84_16145</name>
</gene>
<dbReference type="AlphaFoldDB" id="A0A369V7D7"/>
<dbReference type="PANTHER" id="PTHR43689">
    <property type="entry name" value="HYDROLASE"/>
    <property type="match status" value="1"/>
</dbReference>
<dbReference type="Proteomes" id="UP000253742">
    <property type="component" value="Unassembled WGS sequence"/>
</dbReference>
<feature type="domain" description="AB hydrolase-1" evidence="1">
    <location>
        <begin position="85"/>
        <end position="318"/>
    </location>
</feature>
<accession>A0A369V7D7</accession>
<dbReference type="PRINTS" id="PR00412">
    <property type="entry name" value="EPOXHYDRLASE"/>
</dbReference>
<proteinExistence type="predicted"/>